<dbReference type="PANTHER" id="PTHR30289:SF1">
    <property type="entry name" value="PEBP (PHOSPHATIDYLETHANOLAMINE-BINDING PROTEIN) FAMILY PROTEIN"/>
    <property type="match status" value="1"/>
</dbReference>
<dbReference type="Proteomes" id="UP000291469">
    <property type="component" value="Chromosome"/>
</dbReference>
<comment type="similarity">
    <text evidence="1">Belongs to the UPF0098 family.</text>
</comment>
<evidence type="ECO:0000313" key="3">
    <source>
        <dbReference type="EMBL" id="QBI18257.1"/>
    </source>
</evidence>
<dbReference type="PANTHER" id="PTHR30289">
    <property type="entry name" value="UNCHARACTERIZED PROTEIN YBCL-RELATED"/>
    <property type="match status" value="1"/>
</dbReference>
<dbReference type="AlphaFoldDB" id="A0A411YAQ0"/>
<dbReference type="InterPro" id="IPR008914">
    <property type="entry name" value="PEBP"/>
</dbReference>
<evidence type="ECO:0000256" key="2">
    <source>
        <dbReference type="SAM" id="MobiDB-lite"/>
    </source>
</evidence>
<dbReference type="Pfam" id="PF01161">
    <property type="entry name" value="PBP"/>
    <property type="match status" value="1"/>
</dbReference>
<protein>
    <submittedName>
        <fullName evidence="3">YbhB/YbcL family Raf kinase inhibitor-like protein</fullName>
    </submittedName>
</protein>
<dbReference type="RefSeq" id="WP_131153255.1">
    <property type="nucleotide sequence ID" value="NZ_CP036402.1"/>
</dbReference>
<gene>
    <name evidence="3" type="ORF">ER308_00835</name>
</gene>
<dbReference type="SUPFAM" id="SSF49777">
    <property type="entry name" value="PEBP-like"/>
    <property type="match status" value="1"/>
</dbReference>
<dbReference type="CDD" id="cd00865">
    <property type="entry name" value="PEBP_bact_arch"/>
    <property type="match status" value="1"/>
</dbReference>
<dbReference type="KEGG" id="erz:ER308_00835"/>
<feature type="region of interest" description="Disordered" evidence="2">
    <location>
        <begin position="1"/>
        <end position="28"/>
    </location>
</feature>
<keyword evidence="4" id="KW-1185">Reference proteome</keyword>
<dbReference type="OrthoDB" id="9797506at2"/>
<dbReference type="NCBIfam" id="TIGR00481">
    <property type="entry name" value="YbhB/YbcL family Raf kinase inhibitor-like protein"/>
    <property type="match status" value="1"/>
</dbReference>
<dbReference type="EMBL" id="CP036402">
    <property type="protein sequence ID" value="QBI18257.1"/>
    <property type="molecule type" value="Genomic_DNA"/>
</dbReference>
<accession>A0A411YAQ0</accession>
<reference evidence="3 4" key="1">
    <citation type="submission" date="2019-01" db="EMBL/GenBank/DDBJ databases">
        <title>Egibacter rhizosphaerae EGI 80759T.</title>
        <authorList>
            <person name="Chen D.-D."/>
            <person name="Tian Y."/>
            <person name="Jiao J.-Y."/>
            <person name="Zhang X.-T."/>
            <person name="Zhang Y.-G."/>
            <person name="Zhang Y."/>
            <person name="Xiao M."/>
            <person name="Shu W.-S."/>
            <person name="Li W.-J."/>
        </authorList>
    </citation>
    <scope>NUCLEOTIDE SEQUENCE [LARGE SCALE GENOMIC DNA]</scope>
    <source>
        <strain evidence="3 4">EGI 80759</strain>
    </source>
</reference>
<dbReference type="InterPro" id="IPR036610">
    <property type="entry name" value="PEBP-like_sf"/>
</dbReference>
<name>A0A411YAQ0_9ACTN</name>
<proteinExistence type="inferred from homology"/>
<dbReference type="InterPro" id="IPR005247">
    <property type="entry name" value="YbhB_YbcL/LppC-like"/>
</dbReference>
<evidence type="ECO:0000313" key="4">
    <source>
        <dbReference type="Proteomes" id="UP000291469"/>
    </source>
</evidence>
<evidence type="ECO:0000256" key="1">
    <source>
        <dbReference type="ARBA" id="ARBA00007120"/>
    </source>
</evidence>
<organism evidence="3 4">
    <name type="scientific">Egibacter rhizosphaerae</name>
    <dbReference type="NCBI Taxonomy" id="1670831"/>
    <lineage>
        <taxon>Bacteria</taxon>
        <taxon>Bacillati</taxon>
        <taxon>Actinomycetota</taxon>
        <taxon>Nitriliruptoria</taxon>
        <taxon>Egibacterales</taxon>
        <taxon>Egibacteraceae</taxon>
        <taxon>Egibacter</taxon>
    </lineage>
</organism>
<dbReference type="Gene3D" id="3.90.280.10">
    <property type="entry name" value="PEBP-like"/>
    <property type="match status" value="1"/>
</dbReference>
<sequence length="158" mass="17218">MAAFRLTSPAFDDAGPIPDAHTGWGEDRSPPLQWEGVPEGTQELVLVCEDPDADEGVLTHWLAYGIPPDVDGLPEGLPRSAVIQEPVEVVQGLNEFGEVGYVGPQREEAEDRGPHRYFFRLHALDVELLDVPPGVTREELRASAKGHVIESTEFVGIA</sequence>